<dbReference type="GO" id="GO:0005739">
    <property type="term" value="C:mitochondrion"/>
    <property type="evidence" value="ECO:0007669"/>
    <property type="project" value="TreeGrafter"/>
</dbReference>
<dbReference type="GO" id="GO:0043337">
    <property type="term" value="F:cardiolipin synthase (CMP-forming)"/>
    <property type="evidence" value="ECO:0007669"/>
    <property type="project" value="TreeGrafter"/>
</dbReference>
<keyword evidence="13" id="KW-1185">Reference proteome</keyword>
<comment type="caution">
    <text evidence="12">The sequence shown here is derived from an EMBL/GenBank/DDBJ whole genome shotgun (WGS) entry which is preliminary data.</text>
</comment>
<keyword evidence="8" id="KW-0594">Phospholipid biosynthesis</keyword>
<feature type="transmembrane region" description="Helical" evidence="11">
    <location>
        <begin position="269"/>
        <end position="287"/>
    </location>
</feature>
<feature type="transmembrane region" description="Helical" evidence="11">
    <location>
        <begin position="94"/>
        <end position="117"/>
    </location>
</feature>
<feature type="transmembrane region" description="Helical" evidence="11">
    <location>
        <begin position="180"/>
        <end position="202"/>
    </location>
</feature>
<reference evidence="12 13" key="1">
    <citation type="journal article" date="2023" name="Elife">
        <title>Identification of key yeast species and microbe-microbe interactions impacting larval growth of Drosophila in the wild.</title>
        <authorList>
            <person name="Mure A."/>
            <person name="Sugiura Y."/>
            <person name="Maeda R."/>
            <person name="Honda K."/>
            <person name="Sakurai N."/>
            <person name="Takahashi Y."/>
            <person name="Watada M."/>
            <person name="Katoh T."/>
            <person name="Gotoh A."/>
            <person name="Gotoh Y."/>
            <person name="Taniguchi I."/>
            <person name="Nakamura K."/>
            <person name="Hayashi T."/>
            <person name="Katayama T."/>
            <person name="Uemura T."/>
            <person name="Hattori Y."/>
        </authorList>
    </citation>
    <scope>NUCLEOTIDE SEQUENCE [LARGE SCALE GENOMIC DNA]</scope>
    <source>
        <strain evidence="12 13">SC-9</strain>
    </source>
</reference>
<dbReference type="GeneID" id="90071929"/>
<keyword evidence="6" id="KW-0443">Lipid metabolism</keyword>
<organism evidence="12 13">
    <name type="scientific">Saccharomycopsis crataegensis</name>
    <dbReference type="NCBI Taxonomy" id="43959"/>
    <lineage>
        <taxon>Eukaryota</taxon>
        <taxon>Fungi</taxon>
        <taxon>Dikarya</taxon>
        <taxon>Ascomycota</taxon>
        <taxon>Saccharomycotina</taxon>
        <taxon>Saccharomycetes</taxon>
        <taxon>Saccharomycopsidaceae</taxon>
        <taxon>Saccharomycopsis</taxon>
    </lineage>
</organism>
<dbReference type="InterPro" id="IPR048254">
    <property type="entry name" value="CDP_ALCOHOL_P_TRANSF_CS"/>
</dbReference>
<dbReference type="GO" id="GO:0032049">
    <property type="term" value="P:cardiolipin biosynthetic process"/>
    <property type="evidence" value="ECO:0007669"/>
    <property type="project" value="TreeGrafter"/>
</dbReference>
<dbReference type="EMBL" id="BTFZ01000002">
    <property type="protein sequence ID" value="GMM33950.1"/>
    <property type="molecule type" value="Genomic_DNA"/>
</dbReference>
<feature type="transmembrane region" description="Helical" evidence="11">
    <location>
        <begin position="123"/>
        <end position="142"/>
    </location>
</feature>
<evidence type="ECO:0000256" key="4">
    <source>
        <dbReference type="ARBA" id="ARBA00022692"/>
    </source>
</evidence>
<dbReference type="Gene3D" id="1.20.120.1760">
    <property type="match status" value="1"/>
</dbReference>
<evidence type="ECO:0000256" key="10">
    <source>
        <dbReference type="RuleBase" id="RU003750"/>
    </source>
</evidence>
<keyword evidence="3 10" id="KW-0808">Transferase</keyword>
<keyword evidence="7 11" id="KW-0472">Membrane</keyword>
<comment type="subcellular location">
    <subcellularLocation>
        <location evidence="1">Membrane</location>
        <topology evidence="1">Multi-pass membrane protein</topology>
    </subcellularLocation>
</comment>
<keyword evidence="9" id="KW-1208">Phospholipid metabolism</keyword>
<evidence type="ECO:0000256" key="6">
    <source>
        <dbReference type="ARBA" id="ARBA00023098"/>
    </source>
</evidence>
<evidence type="ECO:0000256" key="3">
    <source>
        <dbReference type="ARBA" id="ARBA00022679"/>
    </source>
</evidence>
<accession>A0AAV5QHU6</accession>
<dbReference type="PANTHER" id="PTHR14269:SF60">
    <property type="entry name" value="CARDIOLIPIN SYNTHASE (CMP-FORMING)"/>
    <property type="match status" value="1"/>
</dbReference>
<keyword evidence="5 11" id="KW-1133">Transmembrane helix</keyword>
<evidence type="ECO:0000256" key="8">
    <source>
        <dbReference type="ARBA" id="ARBA00023209"/>
    </source>
</evidence>
<dbReference type="InterPro" id="IPR043130">
    <property type="entry name" value="CDP-OH_PTrfase_TM_dom"/>
</dbReference>
<evidence type="ECO:0000313" key="12">
    <source>
        <dbReference type="EMBL" id="GMM33950.1"/>
    </source>
</evidence>
<dbReference type="RefSeq" id="XP_064850950.1">
    <property type="nucleotide sequence ID" value="XM_064994878.1"/>
</dbReference>
<comment type="similarity">
    <text evidence="10">Belongs to the CDP-alcohol phosphatidyltransferase class-I family.</text>
</comment>
<evidence type="ECO:0000313" key="13">
    <source>
        <dbReference type="Proteomes" id="UP001360560"/>
    </source>
</evidence>
<dbReference type="FunFam" id="1.20.120.1760:FF:000017">
    <property type="entry name" value="Phosphatidyl synthase"/>
    <property type="match status" value="1"/>
</dbReference>
<dbReference type="Proteomes" id="UP001360560">
    <property type="component" value="Unassembled WGS sequence"/>
</dbReference>
<evidence type="ECO:0000256" key="2">
    <source>
        <dbReference type="ARBA" id="ARBA00022516"/>
    </source>
</evidence>
<protein>
    <submittedName>
        <fullName evidence="12">Cardiolipin synthase</fullName>
    </submittedName>
</protein>
<dbReference type="InterPro" id="IPR000462">
    <property type="entry name" value="CDP-OH_P_trans"/>
</dbReference>
<dbReference type="GO" id="GO:0016020">
    <property type="term" value="C:membrane"/>
    <property type="evidence" value="ECO:0007669"/>
    <property type="project" value="UniProtKB-SubCell"/>
</dbReference>
<proteinExistence type="inferred from homology"/>
<name>A0AAV5QHU6_9ASCO</name>
<evidence type="ECO:0000256" key="7">
    <source>
        <dbReference type="ARBA" id="ARBA00023136"/>
    </source>
</evidence>
<evidence type="ECO:0000256" key="9">
    <source>
        <dbReference type="ARBA" id="ARBA00023264"/>
    </source>
</evidence>
<dbReference type="PROSITE" id="PS00379">
    <property type="entry name" value="CDP_ALCOHOL_P_TRANSF"/>
    <property type="match status" value="1"/>
</dbReference>
<dbReference type="Pfam" id="PF01066">
    <property type="entry name" value="CDP-OH_P_transf"/>
    <property type="match status" value="1"/>
</dbReference>
<gene>
    <name evidence="12" type="ORF">DASC09_012750</name>
</gene>
<keyword evidence="4 11" id="KW-0812">Transmembrane</keyword>
<feature type="transmembrane region" description="Helical" evidence="11">
    <location>
        <begin position="232"/>
        <end position="249"/>
    </location>
</feature>
<evidence type="ECO:0000256" key="1">
    <source>
        <dbReference type="ARBA" id="ARBA00004141"/>
    </source>
</evidence>
<dbReference type="InterPro" id="IPR050324">
    <property type="entry name" value="CDP-alcohol_PTase-I"/>
</dbReference>
<evidence type="ECO:0000256" key="5">
    <source>
        <dbReference type="ARBA" id="ARBA00022989"/>
    </source>
</evidence>
<evidence type="ECO:0000256" key="11">
    <source>
        <dbReference type="SAM" id="Phobius"/>
    </source>
</evidence>
<dbReference type="AlphaFoldDB" id="A0AAV5QHU6"/>
<dbReference type="PANTHER" id="PTHR14269">
    <property type="entry name" value="CDP-DIACYLGLYCEROL--GLYCEROL-3-PHOSPHATE 3-PHOSPHATIDYLTRANSFERASE-RELATED"/>
    <property type="match status" value="1"/>
</dbReference>
<keyword evidence="2" id="KW-0444">Lipid biosynthesis</keyword>
<sequence length="298" mass="33442">MNGLGVWAKLGVTSLRFGKSQLAPRTFNLNLFVKASQSFNRGLTTSSITQNSHNISSKVVSSKLKAKELINKSKDLQSKISAPIKNILPKHENIYTLPNFLTLTRIAAAPLIGYFIVKQQISFALPFFIYSCITDFVDGYIARKYNLKTIVGSIIDPMADKLLMIITTTSLAISNYDFPMYLAVLILGKDILMGISAIFIRYKSLPPPKTFMRYWDFSIPSVKVFPTTISKYNTAFQMVYVVLAIFKPVVEPTIGDVDTLSLMNMLFEYYGYFVGFTTVLGGSSYLFSKNAVKWVKQN</sequence>